<organism evidence="2 3">
    <name type="scientific">Lentinus brumalis</name>
    <dbReference type="NCBI Taxonomy" id="2498619"/>
    <lineage>
        <taxon>Eukaryota</taxon>
        <taxon>Fungi</taxon>
        <taxon>Dikarya</taxon>
        <taxon>Basidiomycota</taxon>
        <taxon>Agaricomycotina</taxon>
        <taxon>Agaricomycetes</taxon>
        <taxon>Polyporales</taxon>
        <taxon>Polyporaceae</taxon>
        <taxon>Lentinus</taxon>
    </lineage>
</organism>
<feature type="region of interest" description="Disordered" evidence="1">
    <location>
        <begin position="210"/>
        <end position="234"/>
    </location>
</feature>
<feature type="compositionally biased region" description="Basic and acidic residues" evidence="1">
    <location>
        <begin position="1297"/>
        <end position="1327"/>
    </location>
</feature>
<keyword evidence="3" id="KW-1185">Reference proteome</keyword>
<feature type="region of interest" description="Disordered" evidence="1">
    <location>
        <begin position="961"/>
        <end position="980"/>
    </location>
</feature>
<sequence length="1358" mass="148090">MSYPQNHPQIVGFAGTGVTTPGGSNIYVFDTPQPVLLAGQNDATVPADSPLPAARPLDQSFSVPNTPNITPPPATQPASRMQGDEPDVGVPNGPGGHAMRGPALTNTSLLVNTCEMQARSALLVAHTIPLNEEEADGRPLLTGDEANASPRDFSWDTTESTTATISPTARAAETRGRLAAEAAALLGADSLVRAQAVDVDAVTDTIAAGTTPAPEEQLNAPPVLPGRSSGVHTGREADEGYWARQERVLWSSEPTRGQQDGQVHEVLARGEVDEYFDLFATPPAFVDPTQHRACVPRETMALLPSMEDCDADSLSAHAGQKRAFAGTPDPEGEQRSAARPRPAGSTPSMRTNDRLPRTADLNANPWADEGQSTNALANQAGIASFNSNFSPAAASTPISSRTSAAASVPRLTQQQLRQQLSRAPDSPSRPRPRAPAYSNSTLPFADAANHGIASASAAASIPRLAQQQLRQQISRAPDSPSRPRPRAPVYSNSIPPLTDAVTHGISNASVAASIPRLTQQRLRQHLSRAPDSPLSSRPRAPAYSSPTFLTESATTLDDPDAPAAAAAPRLTQQQLRQALSRAPDSPARPRLRVPAYSNLEPLPVATTTPNAPRTPTAASDAHSTQQRLRQHLSRVPDAPAPARRRVPAYESAHFPAPTSSEVVDQRDGAEDTETLANARNAMEVDEPECESNSAIPNPGKSKGKGRATSVEREDSDPENCEERQPSPDWDEDELARARQESLHQSLSDRSGGWQSRPQHVEMQTDGAGPSRERGRDIVRGESTRGEREPRTRPQTRDDTGLLTREYTHRTRRDGPSTGGRTAGGRENWAASEGLERAQGRRAPSDFYPLPNTRAADYLADRGELEQADDGTPSWMPPSRQQHRYEHEDSHDGGRAGHDVPGFNAAPPWMVEDAEEGRRTEGATSFNDRDQHASDDEWEQEDDLEWGYGEDGEILPSALRQDAPRDNATPTPIPEGGFPVVHHDDPETALRGMAIDWLREIWSDAPNEDVLVHPYNYHYSEDDALNRRVADALRWAFEQITGEVDFDVVPPELEDGTHRRLRNLPSIWAVRGLTPRGSMAAIARGAWSFDTISFLTAPRTTPMQSWLFTLEGYLRGDPQKIQAAVMRVLMEDSMRAWIIDMISSNPSFAGWPLGRAFEEVIGSLRVDVIQLGNGNYVANVHIRSPTRDILEWRRWVADLRSRRYRSFAIGTGRVRQVIQCSGCTSVAHPAHLCPFPRIRGWNEPAPGEGVFRERGSRSDNRRTTTVLSAERGETRRGARPDPRGGWSRQDAPRRRRNDRSDYADRSDRDRHNGRDGRGDRGSRGDRSGRNGRGGYDPSNRGANGRGPGRGNGRGGRRNY</sequence>
<feature type="region of interest" description="Disordered" evidence="1">
    <location>
        <begin position="1245"/>
        <end position="1358"/>
    </location>
</feature>
<evidence type="ECO:0000313" key="3">
    <source>
        <dbReference type="Proteomes" id="UP000256964"/>
    </source>
</evidence>
<feature type="compositionally biased region" description="Low complexity" evidence="1">
    <location>
        <begin position="527"/>
        <end position="583"/>
    </location>
</feature>
<feature type="region of interest" description="Disordered" evidence="1">
    <location>
        <begin position="47"/>
        <end position="87"/>
    </location>
</feature>
<feature type="compositionally biased region" description="Basic and acidic residues" evidence="1">
    <location>
        <begin position="1269"/>
        <end position="1281"/>
    </location>
</feature>
<dbReference type="OrthoDB" id="2803824at2759"/>
<feature type="compositionally biased region" description="Low complexity" evidence="1">
    <location>
        <begin position="157"/>
        <end position="171"/>
    </location>
</feature>
<feature type="compositionally biased region" description="Low complexity" evidence="1">
    <location>
        <begin position="410"/>
        <end position="426"/>
    </location>
</feature>
<protein>
    <submittedName>
        <fullName evidence="2">Uncharacterized protein</fullName>
    </submittedName>
</protein>
<feature type="region of interest" description="Disordered" evidence="1">
    <location>
        <begin position="522"/>
        <end position="941"/>
    </location>
</feature>
<accession>A0A371CLH5</accession>
<feature type="region of interest" description="Disordered" evidence="1">
    <location>
        <begin position="137"/>
        <end position="172"/>
    </location>
</feature>
<feature type="region of interest" description="Disordered" evidence="1">
    <location>
        <begin position="392"/>
        <end position="442"/>
    </location>
</feature>
<gene>
    <name evidence="2" type="ORF">OH76DRAFT_1423321</name>
</gene>
<feature type="region of interest" description="Disordered" evidence="1">
    <location>
        <begin position="320"/>
        <end position="369"/>
    </location>
</feature>
<feature type="compositionally biased region" description="Polar residues" evidence="1">
    <location>
        <begin position="396"/>
        <end position="405"/>
    </location>
</feature>
<name>A0A371CLH5_9APHY</name>
<reference evidence="2 3" key="1">
    <citation type="journal article" date="2018" name="Biotechnol. Biofuels">
        <title>Integrative visual omics of the white-rot fungus Polyporus brumalis exposes the biotechnological potential of its oxidative enzymes for delignifying raw plant biomass.</title>
        <authorList>
            <person name="Miyauchi S."/>
            <person name="Rancon A."/>
            <person name="Drula E."/>
            <person name="Hage H."/>
            <person name="Chaduli D."/>
            <person name="Favel A."/>
            <person name="Grisel S."/>
            <person name="Henrissat B."/>
            <person name="Herpoel-Gimbert I."/>
            <person name="Ruiz-Duenas F.J."/>
            <person name="Chevret D."/>
            <person name="Hainaut M."/>
            <person name="Lin J."/>
            <person name="Wang M."/>
            <person name="Pangilinan J."/>
            <person name="Lipzen A."/>
            <person name="Lesage-Meessen L."/>
            <person name="Navarro D."/>
            <person name="Riley R."/>
            <person name="Grigoriev I.V."/>
            <person name="Zhou S."/>
            <person name="Raouche S."/>
            <person name="Rosso M.N."/>
        </authorList>
    </citation>
    <scope>NUCLEOTIDE SEQUENCE [LARGE SCALE GENOMIC DNA]</scope>
    <source>
        <strain evidence="2 3">BRFM 1820</strain>
    </source>
</reference>
<feature type="compositionally biased region" description="Polar residues" evidence="1">
    <location>
        <begin position="742"/>
        <end position="757"/>
    </location>
</feature>
<feature type="region of interest" description="Disordered" evidence="1">
    <location>
        <begin position="463"/>
        <end position="495"/>
    </location>
</feature>
<evidence type="ECO:0000256" key="1">
    <source>
        <dbReference type="SAM" id="MobiDB-lite"/>
    </source>
</evidence>
<dbReference type="Proteomes" id="UP000256964">
    <property type="component" value="Unassembled WGS sequence"/>
</dbReference>
<feature type="compositionally biased region" description="Gly residues" evidence="1">
    <location>
        <begin position="1342"/>
        <end position="1352"/>
    </location>
</feature>
<feature type="compositionally biased region" description="Basic and acidic residues" evidence="1">
    <location>
        <begin position="770"/>
        <end position="814"/>
    </location>
</feature>
<evidence type="ECO:0000313" key="2">
    <source>
        <dbReference type="EMBL" id="RDX41133.1"/>
    </source>
</evidence>
<feature type="compositionally biased region" description="Low complexity" evidence="1">
    <location>
        <begin position="603"/>
        <end position="618"/>
    </location>
</feature>
<dbReference type="EMBL" id="KZ857523">
    <property type="protein sequence ID" value="RDX41133.1"/>
    <property type="molecule type" value="Genomic_DNA"/>
</dbReference>
<feature type="compositionally biased region" description="Basic and acidic residues" evidence="1">
    <location>
        <begin position="1249"/>
        <end position="1261"/>
    </location>
</feature>
<feature type="compositionally biased region" description="Basic and acidic residues" evidence="1">
    <location>
        <begin position="882"/>
        <end position="897"/>
    </location>
</feature>
<feature type="compositionally biased region" description="Basic and acidic residues" evidence="1">
    <location>
        <begin position="915"/>
        <end position="934"/>
    </location>
</feature>
<proteinExistence type="predicted"/>